<gene>
    <name evidence="9" type="primary">SCC2</name>
    <name evidence="9" type="ORF">N0V83_006571</name>
</gene>
<evidence type="ECO:0000256" key="7">
    <source>
        <dbReference type="SAM" id="MobiDB-lite"/>
    </source>
</evidence>
<dbReference type="GO" id="GO:0061775">
    <property type="term" value="F:cohesin loader activity"/>
    <property type="evidence" value="ECO:0007669"/>
    <property type="project" value="InterPro"/>
</dbReference>
<feature type="region of interest" description="Disordered" evidence="7">
    <location>
        <begin position="1775"/>
        <end position="1854"/>
    </location>
</feature>
<dbReference type="Pfam" id="PF12830">
    <property type="entry name" value="Nipped-B_C"/>
    <property type="match status" value="1"/>
</dbReference>
<name>A0A9W8Y5J8_9PLEO</name>
<dbReference type="GO" id="GO:0003682">
    <property type="term" value="F:chromatin binding"/>
    <property type="evidence" value="ECO:0007669"/>
    <property type="project" value="TreeGrafter"/>
</dbReference>
<keyword evidence="4 6" id="KW-0539">Nucleus</keyword>
<evidence type="ECO:0000313" key="9">
    <source>
        <dbReference type="EMBL" id="KAJ4368215.1"/>
    </source>
</evidence>
<feature type="region of interest" description="Disordered" evidence="7">
    <location>
        <begin position="170"/>
        <end position="244"/>
    </location>
</feature>
<evidence type="ECO:0000256" key="2">
    <source>
        <dbReference type="ARBA" id="ARBA00009252"/>
    </source>
</evidence>
<dbReference type="InterPro" id="IPR026003">
    <property type="entry name" value="Cohesin_HEAT"/>
</dbReference>
<dbReference type="GO" id="GO:0140588">
    <property type="term" value="P:chromatin looping"/>
    <property type="evidence" value="ECO:0007669"/>
    <property type="project" value="InterPro"/>
</dbReference>
<dbReference type="InterPro" id="IPR011989">
    <property type="entry name" value="ARM-like"/>
</dbReference>
<dbReference type="CDD" id="cd23958">
    <property type="entry name" value="SCC2"/>
    <property type="match status" value="1"/>
</dbReference>
<keyword evidence="10" id="KW-1185">Reference proteome</keyword>
<dbReference type="GO" id="GO:0034087">
    <property type="term" value="P:establishment of mitotic sister chromatid cohesion"/>
    <property type="evidence" value="ECO:0007669"/>
    <property type="project" value="TreeGrafter"/>
</dbReference>
<evidence type="ECO:0000259" key="8">
    <source>
        <dbReference type="Pfam" id="PF12830"/>
    </source>
</evidence>
<keyword evidence="3 6" id="KW-0677">Repeat</keyword>
<feature type="compositionally biased region" description="Polar residues" evidence="7">
    <location>
        <begin position="1"/>
        <end position="11"/>
    </location>
</feature>
<feature type="compositionally biased region" description="Low complexity" evidence="7">
    <location>
        <begin position="221"/>
        <end position="231"/>
    </location>
</feature>
<dbReference type="GO" id="GO:1990414">
    <property type="term" value="P:replication-born double-strand break repair via sister chromatid exchange"/>
    <property type="evidence" value="ECO:0007669"/>
    <property type="project" value="TreeGrafter"/>
</dbReference>
<dbReference type="GO" id="GO:0071169">
    <property type="term" value="P:establishment of protein localization to chromatin"/>
    <property type="evidence" value="ECO:0007669"/>
    <property type="project" value="TreeGrafter"/>
</dbReference>
<dbReference type="EMBL" id="JAPEUY010000011">
    <property type="protein sequence ID" value="KAJ4368215.1"/>
    <property type="molecule type" value="Genomic_DNA"/>
</dbReference>
<evidence type="ECO:0000313" key="10">
    <source>
        <dbReference type="Proteomes" id="UP001140560"/>
    </source>
</evidence>
<evidence type="ECO:0000256" key="3">
    <source>
        <dbReference type="ARBA" id="ARBA00022737"/>
    </source>
</evidence>
<dbReference type="GO" id="GO:0090694">
    <property type="term" value="C:Scc2-Scc4 cohesin loading complex"/>
    <property type="evidence" value="ECO:0007669"/>
    <property type="project" value="TreeGrafter"/>
</dbReference>
<dbReference type="InterPro" id="IPR033031">
    <property type="entry name" value="Scc2/Nipped-B"/>
</dbReference>
<dbReference type="Proteomes" id="UP001140560">
    <property type="component" value="Unassembled WGS sequence"/>
</dbReference>
<dbReference type="Pfam" id="PF12765">
    <property type="entry name" value="Cohesin_HEAT"/>
    <property type="match status" value="1"/>
</dbReference>
<protein>
    <recommendedName>
        <fullName evidence="6">Sister chromatid cohesion protein</fullName>
    </recommendedName>
</protein>
<feature type="domain" description="Sister chromatid cohesion C-terminal" evidence="8">
    <location>
        <begin position="1435"/>
        <end position="1619"/>
    </location>
</feature>
<comment type="similarity">
    <text evidence="2 6">Belongs to the SCC2/Nipped-B family.</text>
</comment>
<feature type="compositionally biased region" description="Basic residues" evidence="7">
    <location>
        <begin position="1826"/>
        <end position="1842"/>
    </location>
</feature>
<organism evidence="9 10">
    <name type="scientific">Neocucurbitaria cava</name>
    <dbReference type="NCBI Taxonomy" id="798079"/>
    <lineage>
        <taxon>Eukaryota</taxon>
        <taxon>Fungi</taxon>
        <taxon>Dikarya</taxon>
        <taxon>Ascomycota</taxon>
        <taxon>Pezizomycotina</taxon>
        <taxon>Dothideomycetes</taxon>
        <taxon>Pleosporomycetidae</taxon>
        <taxon>Pleosporales</taxon>
        <taxon>Pleosporineae</taxon>
        <taxon>Cucurbitariaceae</taxon>
        <taxon>Neocucurbitaria</taxon>
    </lineage>
</organism>
<evidence type="ECO:0000256" key="4">
    <source>
        <dbReference type="ARBA" id="ARBA00023242"/>
    </source>
</evidence>
<feature type="region of interest" description="Disordered" evidence="7">
    <location>
        <begin position="1"/>
        <end position="21"/>
    </location>
</feature>
<dbReference type="InterPro" id="IPR016024">
    <property type="entry name" value="ARM-type_fold"/>
</dbReference>
<reference evidence="9" key="1">
    <citation type="submission" date="2022-10" db="EMBL/GenBank/DDBJ databases">
        <title>Tapping the CABI collections for fungal endophytes: first genome assemblies for Collariella, Neodidymelliopsis, Ascochyta clinopodiicola, Didymella pomorum, Didymosphaeria variabile, Neocosmospora piperis and Neocucurbitaria cava.</title>
        <authorList>
            <person name="Hill R."/>
        </authorList>
    </citation>
    <scope>NUCLEOTIDE SEQUENCE</scope>
    <source>
        <strain evidence="9">IMI 356814</strain>
    </source>
</reference>
<accession>A0A9W8Y5J8</accession>
<sequence length="1854" mass="205364">MSASENANWHNANGGGLPYRRPPTVDEALPYSPFTSIVPFSPDVIPFPCAEPPTPPSTLTPDQQSAAKKAVGILNDEIKGQSTAQHLNDTLNQLRELLQCDRLPQYNFTAMPQLPTPPPDNATKDANGSVSSYIPSLSPFASMLLRRTDVSFTSKGFFVALLRHQLTKPALGDRTAERQQTETGSTRQAAPPPQGRPAAQPQPSTPNGNAYAQNANLPYPSSALSTASSSTPVRAPGPAVMIKPKSVRREEYQRYDNIDLAESLSLQKKEDNRKGGATVLRPHEREIADRKIEELQALVTSLSEDKDDFDGSENYMRVTTVDGESNVLKSRPMDNLSDKMSNVVNLGRFSALPVDLVMQIQSLLHPTVTSTAKNGLFPQDEGTLELAESIEIAQFALKASKLLLKTMIEGRDDFRVRREEIVDIIIDLVKLIKDACLVPIVQSRRSGVSEDLFTAASGYKKELQTVLRLCGNVLGDFATLIGKFNLSDRALNTLEFLTLELLVEQNSDHEKDSIFTVVKFEQFRQKAMDVLAQIFSRHPGQQTSILNGIFSNLEKLPDKKASARQFKSAREVPIMTISALFMRFVQVVATNRESHNIVDSESTTDSDREDEGSDYEIGRSTAKKVKKANKNSGTPIQIALNLTSNATRIAHHIATSLIDRASNVSKTGDKPFRNLLDLFIDDFCNVLGSPEWPAAVLLLQQLLVRMRTILQGEQAAKQTVVDKDMALTTMTRIGCGIIDFKHSLKQLKRKIDISQSNLSSRLVHLVDEAISDDPKESIDAVDLFAFDGPYRMIIESLSEYLDLRLSQDDPHLQSVTGCYVSSWLAAVSKAFNDQGDRNQPQAAKDVQQHLEAIIMDPKWLSRKYKFQAVSDVQSKLAAGIVTLQSPVCKFLPHVVHIMITHAQDKHSSKLRSRGITGLEQLIDKDPRVMTETQVVTLAQSLSDASPMVRESTLSLVSTCLEREPSLERYVLPNIISLTTDQSNGPKKRAIKLLKDIYSGPTSKENKLKIATSLLLPSQDSEPAISELSRNVLEEIWLSAASSKTRADESLLRLDRAQRASLMVDIIESIEGRTVHLEAFQKFFGHALSPEAKGPAANLRTCTELVADMIDAVIGSESGSNVGSQARIMNALSIFANVRPTLFTIDQVQLLKLYIKDIANVDDLALVRPTVVIFRHVFPILSSLQHAFVVEVRTSLMRNVSKLAAGASRGWPTSRETLLDVAHCLWTISAMPDMGPDILCTTIASILCQLRPLLAVAKDQTDALRAKIISYLLLLGTFGKVCNFDAYIATFRSKVAFKARDDINKKPTLKEHLEPLMSEKSSASLILLDTVRPFTMQIWDPKIREQALQSVGDICQQSPQLFMRAEVEKVVKLVFINENNDGMKRIALAFFNEYFTFAERRSETGAQIATGKGAVNGSARLETSFVANENDSATLHLAQKFLSNFVDTALTYNNELAKLATCIIASISRQGLVHPKECGAALVALGTSPNEYIAEVASVEHKRIHEKQESYLEKEYMQAIRIAFDYQRNVFHDSHGMLEKTHSPKLAKLFEALKIGKKVTFKKFVDNLCKQVDFDLGKLDANGAIPEPVLFARFCLENLALLDFPHLEELAVFLNAVEAIVLKNTGPTVALAIEAEMPKQLDFLEQPLVPDMSQQLHQEAGTLNGQLPPPLEPMFSVSQMAQPSIGDARLRQITTACMILQMVWESRTFVRRCYNLHKFNGRIPQKEYVKPANRNNFVSGKELWERLEPIMSALDSRETMMKQCYEFADLLEIDRETKVGESDEETGLGGGYETPSENGNETNGLPVPTSGKGRKRKSNVSLSNTPKKARGRSGGGKSKKRNSNSRTPDGDNDSD</sequence>
<dbReference type="SUPFAM" id="SSF48371">
    <property type="entry name" value="ARM repeat"/>
    <property type="match status" value="1"/>
</dbReference>
<evidence type="ECO:0000256" key="1">
    <source>
        <dbReference type="ARBA" id="ARBA00004123"/>
    </source>
</evidence>
<comment type="subcellular location">
    <subcellularLocation>
        <location evidence="1 6">Nucleus</location>
    </subcellularLocation>
</comment>
<comment type="caution">
    <text evidence="9">The sequence shown here is derived from an EMBL/GenBank/DDBJ whole genome shotgun (WGS) entry which is preliminary data.</text>
</comment>
<feature type="compositionally biased region" description="Polar residues" evidence="7">
    <location>
        <begin position="205"/>
        <end position="216"/>
    </location>
</feature>
<dbReference type="PANTHER" id="PTHR21704:SF18">
    <property type="entry name" value="NIPPED-B-LIKE PROTEIN"/>
    <property type="match status" value="1"/>
</dbReference>
<proteinExistence type="inferred from homology"/>
<dbReference type="Gene3D" id="1.25.10.10">
    <property type="entry name" value="Leucine-rich Repeat Variant"/>
    <property type="match status" value="1"/>
</dbReference>
<dbReference type="GO" id="GO:0010468">
    <property type="term" value="P:regulation of gene expression"/>
    <property type="evidence" value="ECO:0007669"/>
    <property type="project" value="InterPro"/>
</dbReference>
<dbReference type="PANTHER" id="PTHR21704">
    <property type="entry name" value="NIPPED-B-LIKE PROTEIN DELANGIN SCC2-RELATED"/>
    <property type="match status" value="1"/>
</dbReference>
<evidence type="ECO:0000256" key="6">
    <source>
        <dbReference type="RuleBase" id="RU364107"/>
    </source>
</evidence>
<evidence type="ECO:0000256" key="5">
    <source>
        <dbReference type="ARBA" id="ARBA00023306"/>
    </source>
</evidence>
<dbReference type="InterPro" id="IPR024986">
    <property type="entry name" value="Nipped-B_C"/>
</dbReference>
<dbReference type="OrthoDB" id="418242at2759"/>
<keyword evidence="5 6" id="KW-0131">Cell cycle</keyword>